<dbReference type="Proteomes" id="UP001151760">
    <property type="component" value="Unassembled WGS sequence"/>
</dbReference>
<sequence>MTSSQPFANDTIISWYRGEFAVANAIIDALCGHLSSLEIDKCEYEGVFGAIHRRRLNWIPMIQMQKYYSIGDVVMELEKVTERRREVTVEGDGGGGGGEVHGVHSPMGEVTDTSNNRYIATIGTPLPRQKVQKK</sequence>
<dbReference type="EMBL" id="BQNB010019280">
    <property type="protein sequence ID" value="GJT83646.1"/>
    <property type="molecule type" value="Genomic_DNA"/>
</dbReference>
<feature type="compositionally biased region" description="Gly residues" evidence="1">
    <location>
        <begin position="91"/>
        <end position="100"/>
    </location>
</feature>
<comment type="caution">
    <text evidence="2">The sequence shown here is derived from an EMBL/GenBank/DDBJ whole genome shotgun (WGS) entry which is preliminary data.</text>
</comment>
<reference evidence="2" key="2">
    <citation type="submission" date="2022-01" db="EMBL/GenBank/DDBJ databases">
        <authorList>
            <person name="Yamashiro T."/>
            <person name="Shiraishi A."/>
            <person name="Satake H."/>
            <person name="Nakayama K."/>
        </authorList>
    </citation>
    <scope>NUCLEOTIDE SEQUENCE</scope>
</reference>
<dbReference type="PANTHER" id="PTHR31447">
    <property type="entry name" value="HYDROXYPROLINE-RICH GLYCOPROTEIN FAMILY PROTEIN-RELATED"/>
    <property type="match status" value="1"/>
</dbReference>
<protein>
    <submittedName>
        <fullName evidence="2">Uncharacterized protein</fullName>
    </submittedName>
</protein>
<gene>
    <name evidence="2" type="ORF">Tco_1057988</name>
</gene>
<dbReference type="InterPro" id="IPR044842">
    <property type="entry name" value="ALKBH9B/ALKBH10B-like"/>
</dbReference>
<name>A0ABQ5H6Y1_9ASTR</name>
<evidence type="ECO:0000313" key="3">
    <source>
        <dbReference type="Proteomes" id="UP001151760"/>
    </source>
</evidence>
<proteinExistence type="predicted"/>
<evidence type="ECO:0000313" key="2">
    <source>
        <dbReference type="EMBL" id="GJT83646.1"/>
    </source>
</evidence>
<dbReference type="PANTHER" id="PTHR31447:SF2">
    <property type="entry name" value="RNA DEMETHYLASE ALKBH10B"/>
    <property type="match status" value="1"/>
</dbReference>
<feature type="region of interest" description="Disordered" evidence="1">
    <location>
        <begin position="87"/>
        <end position="108"/>
    </location>
</feature>
<accession>A0ABQ5H6Y1</accession>
<keyword evidence="3" id="KW-1185">Reference proteome</keyword>
<reference evidence="2" key="1">
    <citation type="journal article" date="2022" name="Int. J. Mol. Sci.">
        <title>Draft Genome of Tanacetum Coccineum: Genomic Comparison of Closely Related Tanacetum-Family Plants.</title>
        <authorList>
            <person name="Yamashiro T."/>
            <person name="Shiraishi A."/>
            <person name="Nakayama K."/>
            <person name="Satake H."/>
        </authorList>
    </citation>
    <scope>NUCLEOTIDE SEQUENCE</scope>
</reference>
<organism evidence="2 3">
    <name type="scientific">Tanacetum coccineum</name>
    <dbReference type="NCBI Taxonomy" id="301880"/>
    <lineage>
        <taxon>Eukaryota</taxon>
        <taxon>Viridiplantae</taxon>
        <taxon>Streptophyta</taxon>
        <taxon>Embryophyta</taxon>
        <taxon>Tracheophyta</taxon>
        <taxon>Spermatophyta</taxon>
        <taxon>Magnoliopsida</taxon>
        <taxon>eudicotyledons</taxon>
        <taxon>Gunneridae</taxon>
        <taxon>Pentapetalae</taxon>
        <taxon>asterids</taxon>
        <taxon>campanulids</taxon>
        <taxon>Asterales</taxon>
        <taxon>Asteraceae</taxon>
        <taxon>Asteroideae</taxon>
        <taxon>Anthemideae</taxon>
        <taxon>Anthemidinae</taxon>
        <taxon>Tanacetum</taxon>
    </lineage>
</organism>
<evidence type="ECO:0000256" key="1">
    <source>
        <dbReference type="SAM" id="MobiDB-lite"/>
    </source>
</evidence>